<reference evidence="1" key="1">
    <citation type="submission" date="2022-04" db="EMBL/GenBank/DDBJ databases">
        <title>Desulfatitalea alkaliphila sp. nov., a novel anaerobic sulfate-reducing bacterium isolated from terrestrial mud volcano, Taman Peninsula, Russia.</title>
        <authorList>
            <person name="Khomyakova M.A."/>
            <person name="Merkel A.Y."/>
            <person name="Slobodkin A.I."/>
        </authorList>
    </citation>
    <scope>NUCLEOTIDE SEQUENCE</scope>
    <source>
        <strain evidence="1">M08but</strain>
    </source>
</reference>
<name>A0AA41UL28_9BACT</name>
<dbReference type="RefSeq" id="WP_246911850.1">
    <property type="nucleotide sequence ID" value="NZ_JALJRB010000020.1"/>
</dbReference>
<evidence type="ECO:0000313" key="1">
    <source>
        <dbReference type="EMBL" id="MCJ8502047.1"/>
    </source>
</evidence>
<comment type="caution">
    <text evidence="1">The sequence shown here is derived from an EMBL/GenBank/DDBJ whole genome shotgun (WGS) entry which is preliminary data.</text>
</comment>
<dbReference type="Proteomes" id="UP001165427">
    <property type="component" value="Unassembled WGS sequence"/>
</dbReference>
<protein>
    <submittedName>
        <fullName evidence="1">DUF3783 domain-containing protein</fullName>
    </submittedName>
</protein>
<proteinExistence type="predicted"/>
<evidence type="ECO:0000313" key="2">
    <source>
        <dbReference type="Proteomes" id="UP001165427"/>
    </source>
</evidence>
<dbReference type="AlphaFoldDB" id="A0AA41UL28"/>
<organism evidence="1 2">
    <name type="scientific">Desulfatitalea alkaliphila</name>
    <dbReference type="NCBI Taxonomy" id="2929485"/>
    <lineage>
        <taxon>Bacteria</taxon>
        <taxon>Pseudomonadati</taxon>
        <taxon>Thermodesulfobacteriota</taxon>
        <taxon>Desulfobacteria</taxon>
        <taxon>Desulfobacterales</taxon>
        <taxon>Desulfosarcinaceae</taxon>
        <taxon>Desulfatitalea</taxon>
    </lineage>
</organism>
<accession>A0AA41UL28</accession>
<sequence>MTEGGFQKVGHSQRCLHGPRKVLLCGFGPGAQPKFKNLLQMLGMEDLPLVWAGDADGDEKVGALVNRDANSGEGCVSGLPRAVIMAGITEQELHQLMSGCRQAGMRQALWAALTPSSEQWPLRQLLKELSAERDALADNDPSR</sequence>
<keyword evidence="2" id="KW-1185">Reference proteome</keyword>
<dbReference type="EMBL" id="JALJRB010000020">
    <property type="protein sequence ID" value="MCJ8502047.1"/>
    <property type="molecule type" value="Genomic_DNA"/>
</dbReference>
<gene>
    <name evidence="1" type="ORF">MRX98_15800</name>
</gene>
<dbReference type="Pfam" id="PF12646">
    <property type="entry name" value="DUF3783"/>
    <property type="match status" value="1"/>
</dbReference>
<dbReference type="InterPro" id="IPR016621">
    <property type="entry name" value="UCP014543"/>
</dbReference>